<dbReference type="Proteomes" id="UP001250932">
    <property type="component" value="Unassembled WGS sequence"/>
</dbReference>
<gene>
    <name evidence="1" type="ORF">PPG34_03500</name>
</gene>
<protein>
    <submittedName>
        <fullName evidence="1">Uncharacterized protein</fullName>
    </submittedName>
</protein>
<accession>A0ABU3K4S3</accession>
<organism evidence="1 2">
    <name type="scientific">Candidatus Nitronereus thalassa</name>
    <dbReference type="NCBI Taxonomy" id="3020898"/>
    <lineage>
        <taxon>Bacteria</taxon>
        <taxon>Pseudomonadati</taxon>
        <taxon>Nitrospirota</taxon>
        <taxon>Nitrospiria</taxon>
        <taxon>Nitrospirales</taxon>
        <taxon>Nitrospiraceae</taxon>
        <taxon>Candidatus Nitronereus</taxon>
    </lineage>
</organism>
<proteinExistence type="predicted"/>
<evidence type="ECO:0000313" key="2">
    <source>
        <dbReference type="Proteomes" id="UP001250932"/>
    </source>
</evidence>
<keyword evidence="2" id="KW-1185">Reference proteome</keyword>
<reference evidence="1 2" key="1">
    <citation type="journal article" date="2023" name="ISME J.">
        <title>Cultivation and genomic characterization of novel and ubiquitous marine nitrite-oxidizing bacteria from the Nitrospirales.</title>
        <authorList>
            <person name="Mueller A.J."/>
            <person name="Daebeler A."/>
            <person name="Herbold C.W."/>
            <person name="Kirkegaard R.H."/>
            <person name="Daims H."/>
        </authorList>
    </citation>
    <scope>NUCLEOTIDE SEQUENCE [LARGE SCALE GENOMIC DNA]</scope>
    <source>
        <strain evidence="1 2">EB</strain>
    </source>
</reference>
<evidence type="ECO:0000313" key="1">
    <source>
        <dbReference type="EMBL" id="MDT7041399.1"/>
    </source>
</evidence>
<sequence length="75" mass="8661">MEQTPEQEKDILFATRDKDGAVTLYADEEWAIERGADPSNLHMVEIPRELYAKGTIQEVREFVASYLEEQQEQSS</sequence>
<dbReference type="EMBL" id="JAQOUE010000001">
    <property type="protein sequence ID" value="MDT7041399.1"/>
    <property type="molecule type" value="Genomic_DNA"/>
</dbReference>
<dbReference type="RefSeq" id="WP_313831753.1">
    <property type="nucleotide sequence ID" value="NZ_JAQOUE010000001.1"/>
</dbReference>
<comment type="caution">
    <text evidence="1">The sequence shown here is derived from an EMBL/GenBank/DDBJ whole genome shotgun (WGS) entry which is preliminary data.</text>
</comment>
<name>A0ABU3K4S3_9BACT</name>